<dbReference type="AlphaFoldDB" id="A0A5C3E2Q9"/>
<gene>
    <name evidence="2" type="ORF">UTRI_03638</name>
</gene>
<dbReference type="EMBL" id="OOIN01000007">
    <property type="protein sequence ID" value="SPO24370.1"/>
    <property type="molecule type" value="Genomic_DNA"/>
</dbReference>
<proteinExistence type="predicted"/>
<keyword evidence="1" id="KW-0732">Signal</keyword>
<organism evidence="2 3">
    <name type="scientific">Ustilago trichophora</name>
    <dbReference type="NCBI Taxonomy" id="86804"/>
    <lineage>
        <taxon>Eukaryota</taxon>
        <taxon>Fungi</taxon>
        <taxon>Dikarya</taxon>
        <taxon>Basidiomycota</taxon>
        <taxon>Ustilaginomycotina</taxon>
        <taxon>Ustilaginomycetes</taxon>
        <taxon>Ustilaginales</taxon>
        <taxon>Ustilaginaceae</taxon>
        <taxon>Ustilago</taxon>
    </lineage>
</organism>
<reference evidence="2 3" key="1">
    <citation type="submission" date="2018-03" db="EMBL/GenBank/DDBJ databases">
        <authorList>
            <person name="Guldener U."/>
        </authorList>
    </citation>
    <scope>NUCLEOTIDE SEQUENCE [LARGE SCALE GENOMIC DNA]</scope>
    <source>
        <strain evidence="2 3">NBRC100155</strain>
    </source>
</reference>
<sequence length="122" mass="13631">MSPKIKTMQHLPRLVALLLCTILIANQARSLPMAFNRRGFPPEASLQEVGKAAENTVVAFRTIYNDASKVAEDSGVIKNPSPRFVQPQPEPVVFKPEIKHLQDMPAENSRLVRSYGRKSYSV</sequence>
<accession>A0A5C3E2Q9</accession>
<dbReference type="Proteomes" id="UP000324022">
    <property type="component" value="Unassembled WGS sequence"/>
</dbReference>
<feature type="chain" id="PRO_5022957821" evidence="1">
    <location>
        <begin position="31"/>
        <end position="122"/>
    </location>
</feature>
<keyword evidence="3" id="KW-1185">Reference proteome</keyword>
<evidence type="ECO:0000256" key="1">
    <source>
        <dbReference type="SAM" id="SignalP"/>
    </source>
</evidence>
<feature type="signal peptide" evidence="1">
    <location>
        <begin position="1"/>
        <end position="30"/>
    </location>
</feature>
<name>A0A5C3E2Q9_9BASI</name>
<protein>
    <submittedName>
        <fullName evidence="2">Uncharacterized protein</fullName>
    </submittedName>
</protein>
<evidence type="ECO:0000313" key="3">
    <source>
        <dbReference type="Proteomes" id="UP000324022"/>
    </source>
</evidence>
<evidence type="ECO:0000313" key="2">
    <source>
        <dbReference type="EMBL" id="SPO24370.1"/>
    </source>
</evidence>